<keyword evidence="1" id="KW-0805">Transcription regulation</keyword>
<dbReference type="InterPro" id="IPR000792">
    <property type="entry name" value="Tscrpt_reg_LuxR_C"/>
</dbReference>
<keyword evidence="4" id="KW-0597">Phosphoprotein</keyword>
<dbReference type="PANTHER" id="PTHR44688">
    <property type="entry name" value="DNA-BINDING TRANSCRIPTIONAL ACTIVATOR DEVR_DOSR"/>
    <property type="match status" value="1"/>
</dbReference>
<evidence type="ECO:0000256" key="1">
    <source>
        <dbReference type="ARBA" id="ARBA00023015"/>
    </source>
</evidence>
<sequence>MTAYPAQTLTQSVAVLDDDEDLGRTIARLLARHGHTASSFVSSHELLAAQDNARFDCIVSDIQMSELDGFEFATRLRKADPCVALVFMTAWPTTADAVDAVRRYGGLDYLEKPIDVARLVGAVHEGLAWSLRKRRIAQRLSKLTPRERDVFELLARGHSNKEVADHLGISARTVEDHRASIVTKTQAKGLAQLVALSRGEIC</sequence>
<reference evidence="7 8" key="1">
    <citation type="submission" date="2014-10" db="EMBL/GenBank/DDBJ databases">
        <title>Genome sequence of Novosphingobium malaysiense MUSC 273(T).</title>
        <authorList>
            <person name="Lee L.-H."/>
        </authorList>
    </citation>
    <scope>NUCLEOTIDE SEQUENCE [LARGE SCALE GENOMIC DNA]</scope>
    <source>
        <strain evidence="7 8">MUSC 273</strain>
    </source>
</reference>
<dbReference type="PRINTS" id="PR00038">
    <property type="entry name" value="HTHLUXR"/>
</dbReference>
<dbReference type="PROSITE" id="PS00622">
    <property type="entry name" value="HTH_LUXR_1"/>
    <property type="match status" value="1"/>
</dbReference>
<keyword evidence="8" id="KW-1185">Reference proteome</keyword>
<dbReference type="EMBL" id="JTDI01000001">
    <property type="protein sequence ID" value="KHK93581.1"/>
    <property type="molecule type" value="Genomic_DNA"/>
</dbReference>
<gene>
    <name evidence="7" type="ORF">LK12_04905</name>
</gene>
<keyword evidence="3" id="KW-0804">Transcription</keyword>
<dbReference type="RefSeq" id="WP_039279859.1">
    <property type="nucleotide sequence ID" value="NZ_JTDI01000001.1"/>
</dbReference>
<comment type="caution">
    <text evidence="7">The sequence shown here is derived from an EMBL/GenBank/DDBJ whole genome shotgun (WGS) entry which is preliminary data.</text>
</comment>
<dbReference type="PANTHER" id="PTHR44688:SF16">
    <property type="entry name" value="DNA-BINDING TRANSCRIPTIONAL ACTIVATOR DEVR_DOSR"/>
    <property type="match status" value="1"/>
</dbReference>
<dbReference type="Pfam" id="PF00196">
    <property type="entry name" value="GerE"/>
    <property type="match status" value="1"/>
</dbReference>
<dbReference type="Gene3D" id="1.10.10.10">
    <property type="entry name" value="Winged helix-like DNA-binding domain superfamily/Winged helix DNA-binding domain"/>
    <property type="match status" value="1"/>
</dbReference>
<evidence type="ECO:0000313" key="8">
    <source>
        <dbReference type="Proteomes" id="UP000031057"/>
    </source>
</evidence>
<feature type="modified residue" description="4-aspartylphosphate" evidence="4">
    <location>
        <position position="61"/>
    </location>
</feature>
<dbReference type="STRING" id="1348853.LK12_04905"/>
<dbReference type="SUPFAM" id="SSF52172">
    <property type="entry name" value="CheY-like"/>
    <property type="match status" value="1"/>
</dbReference>
<keyword evidence="2" id="KW-0238">DNA-binding</keyword>
<feature type="domain" description="Response regulatory" evidence="6">
    <location>
        <begin position="12"/>
        <end position="127"/>
    </location>
</feature>
<dbReference type="GO" id="GO:0003677">
    <property type="term" value="F:DNA binding"/>
    <property type="evidence" value="ECO:0007669"/>
    <property type="project" value="UniProtKB-KW"/>
</dbReference>
<proteinExistence type="predicted"/>
<dbReference type="PROSITE" id="PS50110">
    <property type="entry name" value="RESPONSE_REGULATORY"/>
    <property type="match status" value="1"/>
</dbReference>
<dbReference type="PROSITE" id="PS50043">
    <property type="entry name" value="HTH_LUXR_2"/>
    <property type="match status" value="1"/>
</dbReference>
<evidence type="ECO:0000256" key="2">
    <source>
        <dbReference type="ARBA" id="ARBA00023125"/>
    </source>
</evidence>
<dbReference type="GO" id="GO:0006355">
    <property type="term" value="P:regulation of DNA-templated transcription"/>
    <property type="evidence" value="ECO:0007669"/>
    <property type="project" value="InterPro"/>
</dbReference>
<name>A0A0B1ZSE8_9SPHN</name>
<dbReference type="GO" id="GO:0000160">
    <property type="term" value="P:phosphorelay signal transduction system"/>
    <property type="evidence" value="ECO:0007669"/>
    <property type="project" value="InterPro"/>
</dbReference>
<evidence type="ECO:0000259" key="5">
    <source>
        <dbReference type="PROSITE" id="PS50043"/>
    </source>
</evidence>
<dbReference type="OrthoDB" id="9782655at2"/>
<dbReference type="InterPro" id="IPR036388">
    <property type="entry name" value="WH-like_DNA-bd_sf"/>
</dbReference>
<feature type="domain" description="HTH luxR-type" evidence="5">
    <location>
        <begin position="136"/>
        <end position="201"/>
    </location>
</feature>
<evidence type="ECO:0000313" key="7">
    <source>
        <dbReference type="EMBL" id="KHK93581.1"/>
    </source>
</evidence>
<dbReference type="Proteomes" id="UP000031057">
    <property type="component" value="Unassembled WGS sequence"/>
</dbReference>
<dbReference type="AlphaFoldDB" id="A0A0B1ZSE8"/>
<dbReference type="InterPro" id="IPR001789">
    <property type="entry name" value="Sig_transdc_resp-reg_receiver"/>
</dbReference>
<dbReference type="InterPro" id="IPR011006">
    <property type="entry name" value="CheY-like_superfamily"/>
</dbReference>
<evidence type="ECO:0000259" key="6">
    <source>
        <dbReference type="PROSITE" id="PS50110"/>
    </source>
</evidence>
<dbReference type="CDD" id="cd00156">
    <property type="entry name" value="REC"/>
    <property type="match status" value="1"/>
</dbReference>
<evidence type="ECO:0000256" key="4">
    <source>
        <dbReference type="PROSITE-ProRule" id="PRU00169"/>
    </source>
</evidence>
<dbReference type="Pfam" id="PF00072">
    <property type="entry name" value="Response_reg"/>
    <property type="match status" value="1"/>
</dbReference>
<dbReference type="Gene3D" id="3.40.50.2300">
    <property type="match status" value="1"/>
</dbReference>
<dbReference type="SMART" id="SM00421">
    <property type="entry name" value="HTH_LUXR"/>
    <property type="match status" value="1"/>
</dbReference>
<organism evidence="7 8">
    <name type="scientific">Novosphingobium malaysiense</name>
    <dbReference type="NCBI Taxonomy" id="1348853"/>
    <lineage>
        <taxon>Bacteria</taxon>
        <taxon>Pseudomonadati</taxon>
        <taxon>Pseudomonadota</taxon>
        <taxon>Alphaproteobacteria</taxon>
        <taxon>Sphingomonadales</taxon>
        <taxon>Sphingomonadaceae</taxon>
        <taxon>Novosphingobium</taxon>
    </lineage>
</organism>
<evidence type="ECO:0000256" key="3">
    <source>
        <dbReference type="ARBA" id="ARBA00023163"/>
    </source>
</evidence>
<dbReference type="SMART" id="SM00448">
    <property type="entry name" value="REC"/>
    <property type="match status" value="1"/>
</dbReference>
<protein>
    <submittedName>
        <fullName evidence="7">Response regulator receiver protein</fullName>
    </submittedName>
</protein>
<dbReference type="CDD" id="cd06170">
    <property type="entry name" value="LuxR_C_like"/>
    <property type="match status" value="1"/>
</dbReference>
<accession>A0A0B1ZSE8</accession>